<proteinExistence type="predicted"/>
<dbReference type="AlphaFoldDB" id="A0A1L3FNZ4"/>
<evidence type="ECO:0008006" key="4">
    <source>
        <dbReference type="Google" id="ProtNLM"/>
    </source>
</evidence>
<feature type="region of interest" description="Disordered" evidence="1">
    <location>
        <begin position="225"/>
        <end position="246"/>
    </location>
</feature>
<reference evidence="2 3" key="1">
    <citation type="submission" date="2016-11" db="EMBL/GenBank/DDBJ databases">
        <title>Complete Genome Sequence of Bradyrhizobium sp. strain J5, an isolated from soybean nodule in Hokkaido.</title>
        <authorList>
            <person name="Kanehara K."/>
        </authorList>
    </citation>
    <scope>NUCLEOTIDE SEQUENCE [LARGE SCALE GENOMIC DNA]</scope>
    <source>
        <strain evidence="2 3">J5</strain>
    </source>
</reference>
<protein>
    <recommendedName>
        <fullName evidence="4">N-acetyltransferase domain-containing protein</fullName>
    </recommendedName>
</protein>
<dbReference type="RefSeq" id="WP_071916500.1">
    <property type="nucleotide sequence ID" value="NZ_CP017637.1"/>
</dbReference>
<name>A0A1L3FNZ4_BRAJP</name>
<accession>A0A1L3FNZ4</accession>
<organism evidence="2 3">
    <name type="scientific">Bradyrhizobium japonicum</name>
    <dbReference type="NCBI Taxonomy" id="375"/>
    <lineage>
        <taxon>Bacteria</taxon>
        <taxon>Pseudomonadati</taxon>
        <taxon>Pseudomonadota</taxon>
        <taxon>Alphaproteobacteria</taxon>
        <taxon>Hyphomicrobiales</taxon>
        <taxon>Nitrobacteraceae</taxon>
        <taxon>Bradyrhizobium</taxon>
    </lineage>
</organism>
<dbReference type="SUPFAM" id="SSF55729">
    <property type="entry name" value="Acyl-CoA N-acyltransferases (Nat)"/>
    <property type="match status" value="1"/>
</dbReference>
<evidence type="ECO:0000256" key="1">
    <source>
        <dbReference type="SAM" id="MobiDB-lite"/>
    </source>
</evidence>
<sequence length="246" mass="27520">MISAINPLHISRFVQVYDDAIADKGIKLLLGFDFQEYVAITRATPKEFPTFPSFQPDRSEIKSGEGYWIVGVDNDNAVAILAAQRLYHLSHSNFAEHLESLKAFYADPAVHAHPQDCCTCTAPTARKMTGKVAYHGDYWIRRDFRGQGISKIMTRVAQGITFAMWAPDFLCGLVARWTVDKEFVAQYGYVHHEPGGSKLRLVRDGIVADEWLVWRTGEELRSQFGGHDTSRPMLAPAISASARDGT</sequence>
<dbReference type="EMBL" id="CP017637">
    <property type="protein sequence ID" value="APG14912.1"/>
    <property type="molecule type" value="Genomic_DNA"/>
</dbReference>
<gene>
    <name evidence="2" type="ORF">BKD09_41950</name>
</gene>
<dbReference type="OrthoDB" id="8068570at2"/>
<dbReference type="InterPro" id="IPR016181">
    <property type="entry name" value="Acyl_CoA_acyltransferase"/>
</dbReference>
<evidence type="ECO:0000313" key="3">
    <source>
        <dbReference type="Proteomes" id="UP000181962"/>
    </source>
</evidence>
<evidence type="ECO:0000313" key="2">
    <source>
        <dbReference type="EMBL" id="APG14912.1"/>
    </source>
</evidence>
<dbReference type="Proteomes" id="UP000181962">
    <property type="component" value="Chromosome"/>
</dbReference>